<evidence type="ECO:0000256" key="2">
    <source>
        <dbReference type="ARBA" id="ARBA00022801"/>
    </source>
</evidence>
<dbReference type="PIRSF" id="PIRSF001235">
    <property type="entry name" value="Amidase_carbamoylase"/>
    <property type="match status" value="1"/>
</dbReference>
<protein>
    <submittedName>
        <fullName evidence="5">Zn-dependent hydrolase</fullName>
    </submittedName>
</protein>
<dbReference type="CDD" id="cd03884">
    <property type="entry name" value="M20_bAS"/>
    <property type="match status" value="1"/>
</dbReference>
<keyword evidence="3" id="KW-0862">Zinc</keyword>
<dbReference type="Gene3D" id="3.40.630.10">
    <property type="entry name" value="Zn peptidases"/>
    <property type="match status" value="1"/>
</dbReference>
<reference evidence="5 6" key="1">
    <citation type="submission" date="2020-02" db="EMBL/GenBank/DDBJ databases">
        <authorList>
            <person name="Zheng R.K."/>
            <person name="Sun C.M."/>
        </authorList>
    </citation>
    <scope>NUCLEOTIDE SEQUENCE [LARGE SCALE GENOMIC DNA]</scope>
    <source>
        <strain evidence="6">rifampicinis</strain>
    </source>
</reference>
<dbReference type="Proteomes" id="UP000594468">
    <property type="component" value="Chromosome"/>
</dbReference>
<evidence type="ECO:0000256" key="1">
    <source>
        <dbReference type="ARBA" id="ARBA00006153"/>
    </source>
</evidence>
<evidence type="ECO:0000259" key="4">
    <source>
        <dbReference type="Pfam" id="PF07687"/>
    </source>
</evidence>
<feature type="binding site" evidence="3">
    <location>
        <position position="378"/>
    </location>
    <ligand>
        <name>Zn(2+)</name>
        <dbReference type="ChEBI" id="CHEBI:29105"/>
        <label>2</label>
    </ligand>
</feature>
<dbReference type="EMBL" id="CP062983">
    <property type="protein sequence ID" value="QPC82405.1"/>
    <property type="molecule type" value="Genomic_DNA"/>
</dbReference>
<feature type="binding site" evidence="3">
    <location>
        <position position="186"/>
    </location>
    <ligand>
        <name>Zn(2+)</name>
        <dbReference type="ChEBI" id="CHEBI:29105"/>
        <label>1</label>
    </ligand>
</feature>
<dbReference type="PANTHER" id="PTHR32494:SF5">
    <property type="entry name" value="ALLANTOATE AMIDOHYDROLASE"/>
    <property type="match status" value="1"/>
</dbReference>
<dbReference type="Pfam" id="PF07687">
    <property type="entry name" value="M20_dimer"/>
    <property type="match status" value="1"/>
</dbReference>
<dbReference type="SUPFAM" id="SSF55031">
    <property type="entry name" value="Bacterial exopeptidase dimerisation domain"/>
    <property type="match status" value="1"/>
</dbReference>
<dbReference type="PANTHER" id="PTHR32494">
    <property type="entry name" value="ALLANTOATE DEIMINASE-RELATED"/>
    <property type="match status" value="1"/>
</dbReference>
<dbReference type="RefSeq" id="WP_195170474.1">
    <property type="nucleotide sequence ID" value="NZ_CP062983.1"/>
</dbReference>
<keyword evidence="2 5" id="KW-0378">Hydrolase</keyword>
<feature type="domain" description="Peptidase M20 dimerisation" evidence="4">
    <location>
        <begin position="207"/>
        <end position="301"/>
    </location>
</feature>
<dbReference type="InterPro" id="IPR002933">
    <property type="entry name" value="Peptidase_M20"/>
</dbReference>
<comment type="cofactor">
    <cofactor evidence="3">
        <name>Zn(2+)</name>
        <dbReference type="ChEBI" id="CHEBI:29105"/>
    </cofactor>
    <text evidence="3">Binds 2 Zn(2+) ions per subunit.</text>
</comment>
<name>A0A7S8E8L8_9CHLR</name>
<proteinExistence type="inferred from homology"/>
<organism evidence="5 6">
    <name type="scientific">Phototrophicus methaneseepsis</name>
    <dbReference type="NCBI Taxonomy" id="2710758"/>
    <lineage>
        <taxon>Bacteria</taxon>
        <taxon>Bacillati</taxon>
        <taxon>Chloroflexota</taxon>
        <taxon>Candidatus Thermofontia</taxon>
        <taxon>Phototrophicales</taxon>
        <taxon>Phototrophicaceae</taxon>
        <taxon>Phototrophicus</taxon>
    </lineage>
</organism>
<feature type="binding site" evidence="3">
    <location>
        <position position="91"/>
    </location>
    <ligand>
        <name>Zn(2+)</name>
        <dbReference type="ChEBI" id="CHEBI:29105"/>
        <label>1</label>
    </ligand>
</feature>
<feature type="binding site" evidence="3">
    <location>
        <position position="126"/>
    </location>
    <ligand>
        <name>Zn(2+)</name>
        <dbReference type="ChEBI" id="CHEBI:29105"/>
        <label>2</label>
    </ligand>
</feature>
<comment type="similarity">
    <text evidence="1">Belongs to the peptidase M20 family.</text>
</comment>
<dbReference type="InterPro" id="IPR036264">
    <property type="entry name" value="Bact_exopeptidase_dim_dom"/>
</dbReference>
<dbReference type="GO" id="GO:0016813">
    <property type="term" value="F:hydrolase activity, acting on carbon-nitrogen (but not peptide) bonds, in linear amidines"/>
    <property type="evidence" value="ECO:0007669"/>
    <property type="project" value="InterPro"/>
</dbReference>
<keyword evidence="6" id="KW-1185">Reference proteome</keyword>
<dbReference type="KEGG" id="pmet:G4Y79_22410"/>
<dbReference type="Gene3D" id="3.30.70.360">
    <property type="match status" value="1"/>
</dbReference>
<gene>
    <name evidence="5" type="ORF">G4Y79_22410</name>
</gene>
<evidence type="ECO:0000313" key="5">
    <source>
        <dbReference type="EMBL" id="QPC82405.1"/>
    </source>
</evidence>
<sequence length="408" mass="43836">MHRINKDRLLADFEALSKFGATVAGGISRPALSEADMAARGWLRQQIEAAGLDYRMDSAGSQYGRLTGEDDTRTLLTGSHLDSVPNGGRYDGALGVLSSLEAIRCIKELGMIPPISLELVNFTDEEGTLLGLFGSRAVIGQLTQQEIDAPRCGKDYLESSLQRAGLTDAGLLQAQRDDIIGYLELHIEQGKRLTEGATDIGVVTAMVGIRSYTLHFYGQAAHAGTTPMTERADALWAATDFMEQARQLVIEKYLPGVINFGVIQAHPGAYNIVPGEVTLAMEFRHGSDEMLDAMNADLLDIAYTVTNTDELSVTAERGGDIHPAPMDERVISAIETACEEADLSAMRLLSFAGHDAQSIARVAPAGMLFVPSQKGISHNPAEYTTPDDMVNGANVMLNSLLALANQLA</sequence>
<dbReference type="Pfam" id="PF01546">
    <property type="entry name" value="Peptidase_M20"/>
    <property type="match status" value="1"/>
</dbReference>
<feature type="binding site" evidence="3">
    <location>
        <position position="91"/>
    </location>
    <ligand>
        <name>Zn(2+)</name>
        <dbReference type="ChEBI" id="CHEBI:29105"/>
        <label>2</label>
    </ligand>
</feature>
<dbReference type="AlphaFoldDB" id="A0A7S8E8L8"/>
<keyword evidence="3" id="KW-0479">Metal-binding</keyword>
<dbReference type="SUPFAM" id="SSF53187">
    <property type="entry name" value="Zn-dependent exopeptidases"/>
    <property type="match status" value="1"/>
</dbReference>
<evidence type="ECO:0000256" key="3">
    <source>
        <dbReference type="PIRSR" id="PIRSR001235-1"/>
    </source>
</evidence>
<dbReference type="GO" id="GO:0046872">
    <property type="term" value="F:metal ion binding"/>
    <property type="evidence" value="ECO:0007669"/>
    <property type="project" value="UniProtKB-KW"/>
</dbReference>
<feature type="binding site" evidence="3">
    <location>
        <position position="80"/>
    </location>
    <ligand>
        <name>Zn(2+)</name>
        <dbReference type="ChEBI" id="CHEBI:29105"/>
        <label>1</label>
    </ligand>
</feature>
<accession>A0A7S8E8L8</accession>
<dbReference type="NCBIfam" id="TIGR01879">
    <property type="entry name" value="hydantase"/>
    <property type="match status" value="1"/>
</dbReference>
<dbReference type="InterPro" id="IPR011650">
    <property type="entry name" value="Peptidase_M20_dimer"/>
</dbReference>
<evidence type="ECO:0000313" key="6">
    <source>
        <dbReference type="Proteomes" id="UP000594468"/>
    </source>
</evidence>
<dbReference type="InterPro" id="IPR010158">
    <property type="entry name" value="Amidase_Cbmase"/>
</dbReference>